<name>A0A7S2QHP4_9DINO</name>
<protein>
    <submittedName>
        <fullName evidence="2">Uncharacterized protein</fullName>
    </submittedName>
</protein>
<evidence type="ECO:0000313" key="2">
    <source>
        <dbReference type="EMBL" id="CAD9642934.1"/>
    </source>
</evidence>
<proteinExistence type="predicted"/>
<reference evidence="2" key="1">
    <citation type="submission" date="2021-01" db="EMBL/GenBank/DDBJ databases">
        <authorList>
            <person name="Corre E."/>
            <person name="Pelletier E."/>
            <person name="Niang G."/>
            <person name="Scheremetjew M."/>
            <person name="Finn R."/>
            <person name="Kale V."/>
            <person name="Holt S."/>
            <person name="Cochrane G."/>
            <person name="Meng A."/>
            <person name="Brown T."/>
            <person name="Cohen L."/>
        </authorList>
    </citation>
    <scope>NUCLEOTIDE SEQUENCE</scope>
    <source>
        <strain evidence="2">RCC3387</strain>
    </source>
</reference>
<organism evidence="2">
    <name type="scientific">Zooxanthella nutricula</name>
    <dbReference type="NCBI Taxonomy" id="1333877"/>
    <lineage>
        <taxon>Eukaryota</taxon>
        <taxon>Sar</taxon>
        <taxon>Alveolata</taxon>
        <taxon>Dinophyceae</taxon>
        <taxon>Peridiniales</taxon>
        <taxon>Peridiniales incertae sedis</taxon>
        <taxon>Zooxanthella</taxon>
    </lineage>
</organism>
<accession>A0A7S2QHP4</accession>
<feature type="region of interest" description="Disordered" evidence="1">
    <location>
        <begin position="59"/>
        <end position="99"/>
    </location>
</feature>
<evidence type="ECO:0000256" key="1">
    <source>
        <dbReference type="SAM" id="MobiDB-lite"/>
    </source>
</evidence>
<sequence>MLYRAAQLPRIRSSLAQKVWNAQRPHCLDIDVALAALSDEVAYYAVPSGLKEGMLRTGFRNSSRTSINAESELSTEEETPPGSAGNATEPSVNHTSIAV</sequence>
<feature type="compositionally biased region" description="Polar residues" evidence="1">
    <location>
        <begin position="85"/>
        <end position="99"/>
    </location>
</feature>
<dbReference type="EMBL" id="HBGW01095772">
    <property type="protein sequence ID" value="CAD9642934.1"/>
    <property type="molecule type" value="Transcribed_RNA"/>
</dbReference>
<dbReference type="AlphaFoldDB" id="A0A7S2QHP4"/>
<feature type="compositionally biased region" description="Polar residues" evidence="1">
    <location>
        <begin position="59"/>
        <end position="69"/>
    </location>
</feature>
<gene>
    <name evidence="2" type="ORF">BRAN1462_LOCUS60756</name>
</gene>